<proteinExistence type="predicted"/>
<name>A0A395I9X3_ASPHC</name>
<keyword evidence="2" id="KW-1185">Reference proteome</keyword>
<dbReference type="SUPFAM" id="SSF51735">
    <property type="entry name" value="NAD(P)-binding Rossmann-fold domains"/>
    <property type="match status" value="1"/>
</dbReference>
<dbReference type="Gene3D" id="3.40.50.720">
    <property type="entry name" value="NAD(P)-binding Rossmann-like Domain"/>
    <property type="match status" value="1"/>
</dbReference>
<evidence type="ECO:0000313" key="1">
    <source>
        <dbReference type="EMBL" id="RAL16967.1"/>
    </source>
</evidence>
<dbReference type="EMBL" id="KZ824268">
    <property type="protein sequence ID" value="RAL16967.1"/>
    <property type="molecule type" value="Genomic_DNA"/>
</dbReference>
<evidence type="ECO:0000313" key="2">
    <source>
        <dbReference type="Proteomes" id="UP000248961"/>
    </source>
</evidence>
<evidence type="ECO:0008006" key="3">
    <source>
        <dbReference type="Google" id="ProtNLM"/>
    </source>
</evidence>
<organism evidence="1 2">
    <name type="scientific">Aspergillus homomorphus (strain CBS 101889)</name>
    <dbReference type="NCBI Taxonomy" id="1450537"/>
    <lineage>
        <taxon>Eukaryota</taxon>
        <taxon>Fungi</taxon>
        <taxon>Dikarya</taxon>
        <taxon>Ascomycota</taxon>
        <taxon>Pezizomycotina</taxon>
        <taxon>Eurotiomycetes</taxon>
        <taxon>Eurotiomycetidae</taxon>
        <taxon>Eurotiales</taxon>
        <taxon>Aspergillaceae</taxon>
        <taxon>Aspergillus</taxon>
        <taxon>Aspergillus subgen. Circumdati</taxon>
    </lineage>
</organism>
<dbReference type="OrthoDB" id="5307821at2759"/>
<accession>A0A395I9X3</accession>
<dbReference type="AlphaFoldDB" id="A0A395I9X3"/>
<reference evidence="1 2" key="1">
    <citation type="submission" date="2018-02" db="EMBL/GenBank/DDBJ databases">
        <title>The genomes of Aspergillus section Nigri reveals drivers in fungal speciation.</title>
        <authorList>
            <consortium name="DOE Joint Genome Institute"/>
            <person name="Vesth T.C."/>
            <person name="Nybo J."/>
            <person name="Theobald S."/>
            <person name="Brandl J."/>
            <person name="Frisvad J.C."/>
            <person name="Nielsen K.F."/>
            <person name="Lyhne E.K."/>
            <person name="Kogle M.E."/>
            <person name="Kuo A."/>
            <person name="Riley R."/>
            <person name="Clum A."/>
            <person name="Nolan M."/>
            <person name="Lipzen A."/>
            <person name="Salamov A."/>
            <person name="Henrissat B."/>
            <person name="Wiebenga A."/>
            <person name="De vries R.P."/>
            <person name="Grigoriev I.V."/>
            <person name="Mortensen U.H."/>
            <person name="Andersen M.R."/>
            <person name="Baker S.E."/>
        </authorList>
    </citation>
    <scope>NUCLEOTIDE SEQUENCE [LARGE SCALE GENOMIC DNA]</scope>
    <source>
        <strain evidence="1 2">CBS 101889</strain>
    </source>
</reference>
<sequence>MASSIPHSVFRPGATALITGAASAQLSQATAELTPSKGSSTSTQVISAHNLDVASPTAWRALMPTIQSQHPNGIDLLMLNAGAGFPPRQPDNWWTTPNTSSAA</sequence>
<dbReference type="VEuPathDB" id="FungiDB:BO97DRAFT_420349"/>
<dbReference type="RefSeq" id="XP_025556121.1">
    <property type="nucleotide sequence ID" value="XM_025696649.1"/>
</dbReference>
<protein>
    <recommendedName>
        <fullName evidence="3">NAD(P)-binding protein</fullName>
    </recommendedName>
</protein>
<dbReference type="Proteomes" id="UP000248961">
    <property type="component" value="Unassembled WGS sequence"/>
</dbReference>
<dbReference type="STRING" id="1450537.A0A395I9X3"/>
<dbReference type="GeneID" id="37200938"/>
<dbReference type="InterPro" id="IPR036291">
    <property type="entry name" value="NAD(P)-bd_dom_sf"/>
</dbReference>
<gene>
    <name evidence="1" type="ORF">BO97DRAFT_420349</name>
</gene>